<dbReference type="Gene3D" id="1.25.40.10">
    <property type="entry name" value="Tetratricopeptide repeat domain"/>
    <property type="match status" value="6"/>
</dbReference>
<dbReference type="NCBIfam" id="TIGR00756">
    <property type="entry name" value="PPR"/>
    <property type="match status" value="9"/>
</dbReference>
<dbReference type="PANTHER" id="PTHR47926:SF373">
    <property type="entry name" value="TETRATRICOPEPTIDE-LIKE HELICAL DOMAIN SUPERFAMILY, DYW DOMAIN-CONTAINING PROTEIN"/>
    <property type="match status" value="1"/>
</dbReference>
<dbReference type="InterPro" id="IPR002885">
    <property type="entry name" value="PPR_rpt"/>
</dbReference>
<feature type="repeat" description="PPR" evidence="2">
    <location>
        <begin position="115"/>
        <end position="145"/>
    </location>
</feature>
<dbReference type="AlphaFoldDB" id="A0A8B8NTY7"/>
<keyword evidence="3" id="KW-1185">Reference proteome</keyword>
<evidence type="ECO:0000256" key="1">
    <source>
        <dbReference type="ARBA" id="ARBA00022737"/>
    </source>
</evidence>
<dbReference type="PROSITE" id="PS51375">
    <property type="entry name" value="PPR"/>
    <property type="match status" value="8"/>
</dbReference>
<dbReference type="Pfam" id="PF13041">
    <property type="entry name" value="PPR_2"/>
    <property type="match status" value="2"/>
</dbReference>
<feature type="repeat" description="PPR" evidence="2">
    <location>
        <begin position="83"/>
        <end position="113"/>
    </location>
</feature>
<keyword evidence="1" id="KW-0677">Repeat</keyword>
<sequence length="639" mass="71777">MLGLWRSSLCSNKAAKRIIPVLGVFRVYHSTNDSAGLRVRLQDTSFQGVKSSIAGSTWLMTKLGKEGRILEARKVFDEMAVRDEMAWTTLISAYIKCGLIEEARKLFDRADAKKNVVTWTAMLGGYVKLGRIREAETLFDEMPHRNAVSWNTMIDGYARNNQVDSALKLFESMPGRNVVSWNTVIAALVKRGRIVEAKTLFDQMPRRDVISWTAMVAGLSKSGMIDEARELFDKMPERNVVSWNAMITGYAQNKRSKDALDLFERMPERDVPSWNTMVTGLIHNGDIERARDLFNEMTQRNVVSWTTMITGYVQDGQNEEALKILLKMMADDEIKPNQATFVSILGACSDSAGLGEGKQIHQVICKTPYHDDRFVASALINMYSKCGELVTARKMFDDGLWSQRDLISWNCMIAAYAHHGCGREAITLFNQMTDLGFKPDDSTFVGLLSACSHAGLVEEGLEYFSRLVRDGSVQLKEDHFACLIDLCSRAGRLEEAFDCIEQVADKPSACLWGALLAGCNYHGNAEIGKVAAEKLFELEPDNAGTYSLLSNIYASMGKWRDAARVRLEMKEGELKKQPGCSWIEVGNTFHVFVVGDKSHRQKELIYPFLLDLHSKMKMKRSSSVQNDVDRAEDDDFSEA</sequence>
<dbReference type="GO" id="GO:0003723">
    <property type="term" value="F:RNA binding"/>
    <property type="evidence" value="ECO:0007669"/>
    <property type="project" value="InterPro"/>
</dbReference>
<feature type="repeat" description="PPR" evidence="2">
    <location>
        <begin position="146"/>
        <end position="180"/>
    </location>
</feature>
<evidence type="ECO:0000313" key="3">
    <source>
        <dbReference type="Proteomes" id="UP000827889"/>
    </source>
</evidence>
<feature type="repeat" description="PPR" evidence="2">
    <location>
        <begin position="270"/>
        <end position="304"/>
    </location>
</feature>
<feature type="repeat" description="PPR" evidence="2">
    <location>
        <begin position="542"/>
        <end position="576"/>
    </location>
</feature>
<dbReference type="OrthoDB" id="185373at2759"/>
<dbReference type="FunFam" id="1.25.40.10:FF:000158">
    <property type="entry name" value="pentatricopeptide repeat-containing protein At2g33680"/>
    <property type="match status" value="1"/>
</dbReference>
<dbReference type="FunFam" id="1.25.40.10:FF:000125">
    <property type="entry name" value="Pentatricopeptide repeat-containing protein"/>
    <property type="match status" value="2"/>
</dbReference>
<protein>
    <submittedName>
        <fullName evidence="4">Pentatricopeptide repeat-containing protein At2g35030, mitochondrial</fullName>
    </submittedName>
</protein>
<dbReference type="RefSeq" id="XP_030525991.1">
    <property type="nucleotide sequence ID" value="XM_030670131.2"/>
</dbReference>
<organism evidence="3 4">
    <name type="scientific">Rhodamnia argentea</name>
    <dbReference type="NCBI Taxonomy" id="178133"/>
    <lineage>
        <taxon>Eukaryota</taxon>
        <taxon>Viridiplantae</taxon>
        <taxon>Streptophyta</taxon>
        <taxon>Embryophyta</taxon>
        <taxon>Tracheophyta</taxon>
        <taxon>Spermatophyta</taxon>
        <taxon>Magnoliopsida</taxon>
        <taxon>eudicotyledons</taxon>
        <taxon>Gunneridae</taxon>
        <taxon>Pentapetalae</taxon>
        <taxon>rosids</taxon>
        <taxon>malvids</taxon>
        <taxon>Myrtales</taxon>
        <taxon>Myrtaceae</taxon>
        <taxon>Myrtoideae</taxon>
        <taxon>Myrteae</taxon>
        <taxon>Australasian group</taxon>
        <taxon>Rhodamnia</taxon>
    </lineage>
</organism>
<name>A0A8B8NTY7_9MYRT</name>
<feature type="repeat" description="PPR" evidence="2">
    <location>
        <begin position="440"/>
        <end position="474"/>
    </location>
</feature>
<dbReference type="PANTHER" id="PTHR47926">
    <property type="entry name" value="PENTATRICOPEPTIDE REPEAT-CONTAINING PROTEIN"/>
    <property type="match status" value="1"/>
</dbReference>
<dbReference type="GO" id="GO:0099402">
    <property type="term" value="P:plant organ development"/>
    <property type="evidence" value="ECO:0007669"/>
    <property type="project" value="UniProtKB-ARBA"/>
</dbReference>
<dbReference type="Pfam" id="PF01535">
    <property type="entry name" value="PPR"/>
    <property type="match status" value="9"/>
</dbReference>
<dbReference type="SUPFAM" id="SSF48452">
    <property type="entry name" value="TPR-like"/>
    <property type="match status" value="3"/>
</dbReference>
<dbReference type="Pfam" id="PF20431">
    <property type="entry name" value="E_motif"/>
    <property type="match status" value="1"/>
</dbReference>
<dbReference type="InterPro" id="IPR046848">
    <property type="entry name" value="E_motif"/>
</dbReference>
<reference evidence="4" key="1">
    <citation type="submission" date="2025-08" db="UniProtKB">
        <authorList>
            <consortium name="RefSeq"/>
        </authorList>
    </citation>
    <scope>IDENTIFICATION</scope>
    <source>
        <tissue evidence="4">Leaf</tissue>
    </source>
</reference>
<dbReference type="InterPro" id="IPR011990">
    <property type="entry name" value="TPR-like_helical_dom_sf"/>
</dbReference>
<proteinExistence type="predicted"/>
<dbReference type="InterPro" id="IPR046960">
    <property type="entry name" value="PPR_At4g14850-like_plant"/>
</dbReference>
<feature type="repeat" description="PPR" evidence="2">
    <location>
        <begin position="208"/>
        <end position="242"/>
    </location>
</feature>
<evidence type="ECO:0000256" key="2">
    <source>
        <dbReference type="PROSITE-ProRule" id="PRU00708"/>
    </source>
</evidence>
<evidence type="ECO:0000313" key="4">
    <source>
        <dbReference type="RefSeq" id="XP_030525991.1"/>
    </source>
</evidence>
<accession>A0A8B8NTY7</accession>
<dbReference type="GO" id="GO:0009451">
    <property type="term" value="P:RNA modification"/>
    <property type="evidence" value="ECO:0007669"/>
    <property type="project" value="InterPro"/>
</dbReference>
<gene>
    <name evidence="4" type="primary">LOC115737784</name>
</gene>
<dbReference type="KEGG" id="rarg:115737784"/>
<feature type="repeat" description="PPR" evidence="2">
    <location>
        <begin position="405"/>
        <end position="439"/>
    </location>
</feature>
<dbReference type="GeneID" id="115737784"/>
<dbReference type="Proteomes" id="UP000827889">
    <property type="component" value="Chromosome 7"/>
</dbReference>